<protein>
    <submittedName>
        <fullName evidence="2">Uncharacterized protein</fullName>
    </submittedName>
</protein>
<dbReference type="OrthoDB" id="5857966at2759"/>
<keyword evidence="3" id="KW-1185">Reference proteome</keyword>
<reference evidence="2 3" key="1">
    <citation type="submission" date="2019-05" db="EMBL/GenBank/DDBJ databases">
        <title>Mikania micrantha, genome provides insights into the molecular mechanism of rapid growth.</title>
        <authorList>
            <person name="Liu B."/>
        </authorList>
    </citation>
    <scope>NUCLEOTIDE SEQUENCE [LARGE SCALE GENOMIC DNA]</scope>
    <source>
        <strain evidence="2">NLD-2019</strain>
        <tissue evidence="2">Leaf</tissue>
    </source>
</reference>
<dbReference type="AlphaFoldDB" id="A0A5N6LS79"/>
<gene>
    <name evidence="2" type="ORF">E3N88_37811</name>
</gene>
<dbReference type="PANTHER" id="PTHR47976:SF7">
    <property type="entry name" value="RECEPTOR-LIKE SERINE_THREONINE-PROTEIN KINASE"/>
    <property type="match status" value="1"/>
</dbReference>
<dbReference type="EMBL" id="SZYD01000018">
    <property type="protein sequence ID" value="KAD2804434.1"/>
    <property type="molecule type" value="Genomic_DNA"/>
</dbReference>
<evidence type="ECO:0000313" key="2">
    <source>
        <dbReference type="EMBL" id="KAD2804434.1"/>
    </source>
</evidence>
<accession>A0A5N6LS79</accession>
<name>A0A5N6LS79_9ASTR</name>
<dbReference type="InterPro" id="IPR051343">
    <property type="entry name" value="G-type_lectin_kinases/EP1-like"/>
</dbReference>
<dbReference type="PANTHER" id="PTHR47976">
    <property type="entry name" value="G-TYPE LECTIN S-RECEPTOR-LIKE SERINE/THREONINE-PROTEIN KINASE SD2-5"/>
    <property type="match status" value="1"/>
</dbReference>
<proteinExistence type="predicted"/>
<organism evidence="2 3">
    <name type="scientific">Mikania micrantha</name>
    <name type="common">bitter vine</name>
    <dbReference type="NCBI Taxonomy" id="192012"/>
    <lineage>
        <taxon>Eukaryota</taxon>
        <taxon>Viridiplantae</taxon>
        <taxon>Streptophyta</taxon>
        <taxon>Embryophyta</taxon>
        <taxon>Tracheophyta</taxon>
        <taxon>Spermatophyta</taxon>
        <taxon>Magnoliopsida</taxon>
        <taxon>eudicotyledons</taxon>
        <taxon>Gunneridae</taxon>
        <taxon>Pentapetalae</taxon>
        <taxon>asterids</taxon>
        <taxon>campanulids</taxon>
        <taxon>Asterales</taxon>
        <taxon>Asteraceae</taxon>
        <taxon>Asteroideae</taxon>
        <taxon>Heliantheae alliance</taxon>
        <taxon>Eupatorieae</taxon>
        <taxon>Mikania</taxon>
    </lineage>
</organism>
<dbReference type="Proteomes" id="UP000326396">
    <property type="component" value="Linkage Group LG8"/>
</dbReference>
<evidence type="ECO:0000313" key="3">
    <source>
        <dbReference type="Proteomes" id="UP000326396"/>
    </source>
</evidence>
<comment type="caution">
    <text evidence="2">The sequence shown here is derived from an EMBL/GenBank/DDBJ whole genome shotgun (WGS) entry which is preliminary data.</text>
</comment>
<evidence type="ECO:0000256" key="1">
    <source>
        <dbReference type="ARBA" id="ARBA00022729"/>
    </source>
</evidence>
<dbReference type="Gene3D" id="1.10.510.10">
    <property type="entry name" value="Transferase(Phosphotransferase) domain 1"/>
    <property type="match status" value="1"/>
</dbReference>
<keyword evidence="1" id="KW-0732">Signal</keyword>
<sequence>MRLRPTNIPKTSINNPVKLMTKASWLRRSLRIKNFCDKPVSAVTIVIKKMATPKKTCHGAMLTLFVDSARGELLKLVDYDEDVEPKRLEQMVKIGLWCIQEEPLLRPSMKRVVLMLEGTVKIPVPPNPTSFLSVV</sequence>